<dbReference type="EMBL" id="FQ790338">
    <property type="protein sequence ID" value="CCD51962.1"/>
    <property type="molecule type" value="Genomic_DNA"/>
</dbReference>
<dbReference type="AlphaFoldDB" id="G2YJP5"/>
<dbReference type="HOGENOM" id="CLU_3013959_0_0_1"/>
<sequence length="56" mass="5757">MCTCVSRWQCDPPPSCSDSTPNSTSILFPASSVAFESGKQTSSGVNAALGTYLLGV</sequence>
<organism evidence="1 2">
    <name type="scientific">Botryotinia fuckeliana (strain T4)</name>
    <name type="common">Noble rot fungus</name>
    <name type="synonym">Botrytis cinerea</name>
    <dbReference type="NCBI Taxonomy" id="999810"/>
    <lineage>
        <taxon>Eukaryota</taxon>
        <taxon>Fungi</taxon>
        <taxon>Dikarya</taxon>
        <taxon>Ascomycota</taxon>
        <taxon>Pezizomycotina</taxon>
        <taxon>Leotiomycetes</taxon>
        <taxon>Helotiales</taxon>
        <taxon>Sclerotiniaceae</taxon>
        <taxon>Botrytis</taxon>
    </lineage>
</organism>
<evidence type="ECO:0000313" key="1">
    <source>
        <dbReference type="EMBL" id="CCD51962.1"/>
    </source>
</evidence>
<name>G2YJP5_BOTF4</name>
<dbReference type="Proteomes" id="UP000008177">
    <property type="component" value="Unplaced contigs"/>
</dbReference>
<proteinExistence type="predicted"/>
<evidence type="ECO:0000313" key="2">
    <source>
        <dbReference type="Proteomes" id="UP000008177"/>
    </source>
</evidence>
<gene>
    <name evidence="1" type="ORF">BofuT4_uP084860.1</name>
</gene>
<accession>G2YJP5</accession>
<dbReference type="InParanoid" id="G2YJP5"/>
<protein>
    <submittedName>
        <fullName evidence="1">Uncharacterized protein</fullName>
    </submittedName>
</protein>
<reference evidence="2" key="1">
    <citation type="journal article" date="2011" name="PLoS Genet.">
        <title>Genomic analysis of the necrotrophic fungal pathogens Sclerotinia sclerotiorum and Botrytis cinerea.</title>
        <authorList>
            <person name="Amselem J."/>
            <person name="Cuomo C.A."/>
            <person name="van Kan J.A."/>
            <person name="Viaud M."/>
            <person name="Benito E.P."/>
            <person name="Couloux A."/>
            <person name="Coutinho P.M."/>
            <person name="de Vries R.P."/>
            <person name="Dyer P.S."/>
            <person name="Fillinger S."/>
            <person name="Fournier E."/>
            <person name="Gout L."/>
            <person name="Hahn M."/>
            <person name="Kohn L."/>
            <person name="Lapalu N."/>
            <person name="Plummer K.M."/>
            <person name="Pradier J.M."/>
            <person name="Quevillon E."/>
            <person name="Sharon A."/>
            <person name="Simon A."/>
            <person name="ten Have A."/>
            <person name="Tudzynski B."/>
            <person name="Tudzynski P."/>
            <person name="Wincker P."/>
            <person name="Andrew M."/>
            <person name="Anthouard V."/>
            <person name="Beever R.E."/>
            <person name="Beffa R."/>
            <person name="Benoit I."/>
            <person name="Bouzid O."/>
            <person name="Brault B."/>
            <person name="Chen Z."/>
            <person name="Choquer M."/>
            <person name="Collemare J."/>
            <person name="Cotton P."/>
            <person name="Danchin E.G."/>
            <person name="Da Silva C."/>
            <person name="Gautier A."/>
            <person name="Giraud C."/>
            <person name="Giraud T."/>
            <person name="Gonzalez C."/>
            <person name="Grossetete S."/>
            <person name="Guldener U."/>
            <person name="Henrissat B."/>
            <person name="Howlett B.J."/>
            <person name="Kodira C."/>
            <person name="Kretschmer M."/>
            <person name="Lappartient A."/>
            <person name="Leroch M."/>
            <person name="Levis C."/>
            <person name="Mauceli E."/>
            <person name="Neuveglise C."/>
            <person name="Oeser B."/>
            <person name="Pearson M."/>
            <person name="Poulain J."/>
            <person name="Poussereau N."/>
            <person name="Quesneville H."/>
            <person name="Rascle C."/>
            <person name="Schumacher J."/>
            <person name="Segurens B."/>
            <person name="Sexton A."/>
            <person name="Silva E."/>
            <person name="Sirven C."/>
            <person name="Soanes D.M."/>
            <person name="Talbot N.J."/>
            <person name="Templeton M."/>
            <person name="Yandava C."/>
            <person name="Yarden O."/>
            <person name="Zeng Q."/>
            <person name="Rollins J.A."/>
            <person name="Lebrun M.H."/>
            <person name="Dickman M."/>
        </authorList>
    </citation>
    <scope>NUCLEOTIDE SEQUENCE [LARGE SCALE GENOMIC DNA]</scope>
    <source>
        <strain evidence="2">T4</strain>
    </source>
</reference>